<reference evidence="4" key="1">
    <citation type="submission" date="2016-11" db="EMBL/GenBank/DDBJ databases">
        <authorList>
            <person name="Varghese N."/>
            <person name="Submissions S."/>
        </authorList>
    </citation>
    <scope>NUCLEOTIDE SEQUENCE [LARGE SCALE GENOMIC DNA]</scope>
    <source>
        <strain evidence="4">DSM 22623</strain>
    </source>
</reference>
<dbReference type="OrthoDB" id="1232473at2"/>
<evidence type="ECO:0000256" key="1">
    <source>
        <dbReference type="SAM" id="Coils"/>
    </source>
</evidence>
<evidence type="ECO:0000256" key="2">
    <source>
        <dbReference type="SAM" id="MobiDB-lite"/>
    </source>
</evidence>
<dbReference type="Proteomes" id="UP000184432">
    <property type="component" value="Unassembled WGS sequence"/>
</dbReference>
<organism evidence="3 4">
    <name type="scientific">Aquimarina spongiae</name>
    <dbReference type="NCBI Taxonomy" id="570521"/>
    <lineage>
        <taxon>Bacteria</taxon>
        <taxon>Pseudomonadati</taxon>
        <taxon>Bacteroidota</taxon>
        <taxon>Flavobacteriia</taxon>
        <taxon>Flavobacteriales</taxon>
        <taxon>Flavobacteriaceae</taxon>
        <taxon>Aquimarina</taxon>
    </lineage>
</organism>
<keyword evidence="4" id="KW-1185">Reference proteome</keyword>
<keyword evidence="1" id="KW-0175">Coiled coil</keyword>
<dbReference type="STRING" id="570521.SAMN04488508_11271"/>
<gene>
    <name evidence="3" type="ORF">SAMN04488508_11271</name>
</gene>
<dbReference type="EMBL" id="FQYP01000012">
    <property type="protein sequence ID" value="SHJ62543.1"/>
    <property type="molecule type" value="Genomic_DNA"/>
</dbReference>
<evidence type="ECO:0000313" key="4">
    <source>
        <dbReference type="Proteomes" id="UP000184432"/>
    </source>
</evidence>
<dbReference type="AlphaFoldDB" id="A0A1M6KUD7"/>
<protein>
    <submittedName>
        <fullName evidence="3">Uncharacterized protein</fullName>
    </submittedName>
</protein>
<evidence type="ECO:0000313" key="3">
    <source>
        <dbReference type="EMBL" id="SHJ62543.1"/>
    </source>
</evidence>
<name>A0A1M6KUD7_9FLAO</name>
<proteinExistence type="predicted"/>
<feature type="region of interest" description="Disordered" evidence="2">
    <location>
        <begin position="306"/>
        <end position="350"/>
    </location>
</feature>
<sequence length="350" mass="38052">MIITWFTDPSKGTFTEGSGKFSSYYQYDTETKKFVRIRLELGRQSSGSDLGETGAFFKNKRAVGFSSIDFIEKVAEYPDSDFTIDKSTGKLLLKGDPMSTTPTTGDNVVDMSPGQTKPHFGNSVASKAFLPPDIEPKHLSLIANNAIANGESESFTTKSVTGTQLSDALKGKVCDIMGVEDFNTISDADILKKLKSQIAEIKEELTTPSKKTIDSSLEDVDKLLSGIKEKMETDGIAPTEDFEDALEDLGKKVKAAKEASESGEGVKKAITDLESSRATLKEAVKTLSEAHQSTVDDLITGSDKAIETAQSASDEWERIDTEYQESEEASSIKEYEASIGNEEAEPVELK</sequence>
<dbReference type="RefSeq" id="WP_073321359.1">
    <property type="nucleotide sequence ID" value="NZ_FQYP01000012.1"/>
</dbReference>
<accession>A0A1M6KUD7</accession>
<feature type="coiled-coil region" evidence="1">
    <location>
        <begin position="239"/>
        <end position="290"/>
    </location>
</feature>